<dbReference type="Gene3D" id="3.30.420.10">
    <property type="entry name" value="Ribonuclease H-like superfamily/Ribonuclease H"/>
    <property type="match status" value="1"/>
</dbReference>
<dbReference type="SUPFAM" id="SSF53098">
    <property type="entry name" value="Ribonuclease H-like"/>
    <property type="match status" value="1"/>
</dbReference>
<organism evidence="3 4">
    <name type="scientific">Cannabis sativa</name>
    <name type="common">Hemp</name>
    <name type="synonym">Marijuana</name>
    <dbReference type="NCBI Taxonomy" id="3483"/>
    <lineage>
        <taxon>Eukaryota</taxon>
        <taxon>Viridiplantae</taxon>
        <taxon>Streptophyta</taxon>
        <taxon>Embryophyta</taxon>
        <taxon>Tracheophyta</taxon>
        <taxon>Spermatophyta</taxon>
        <taxon>Magnoliopsida</taxon>
        <taxon>eudicotyledons</taxon>
        <taxon>Gunneridae</taxon>
        <taxon>Pentapetalae</taxon>
        <taxon>rosids</taxon>
        <taxon>fabids</taxon>
        <taxon>Rosales</taxon>
        <taxon>Cannabaceae</taxon>
        <taxon>Cannabis</taxon>
    </lineage>
</organism>
<dbReference type="InterPro" id="IPR005135">
    <property type="entry name" value="Endo/exonuclease/phosphatase"/>
</dbReference>
<dbReference type="GO" id="GO:0003676">
    <property type="term" value="F:nucleic acid binding"/>
    <property type="evidence" value="ECO:0007669"/>
    <property type="project" value="InterPro"/>
</dbReference>
<dbReference type="InterPro" id="IPR026960">
    <property type="entry name" value="RVT-Znf"/>
</dbReference>
<dbReference type="InterPro" id="IPR036397">
    <property type="entry name" value="RNaseH_sf"/>
</dbReference>
<dbReference type="Pfam" id="PF00078">
    <property type="entry name" value="RVT_1"/>
    <property type="match status" value="1"/>
</dbReference>
<dbReference type="Pfam" id="PF14392">
    <property type="entry name" value="zf-CCHC_4"/>
    <property type="match status" value="1"/>
</dbReference>
<dbReference type="Pfam" id="PF13966">
    <property type="entry name" value="zf-RVT"/>
    <property type="match status" value="1"/>
</dbReference>
<dbReference type="Pfam" id="PF14111">
    <property type="entry name" value="DUF4283"/>
    <property type="match status" value="1"/>
</dbReference>
<dbReference type="CDD" id="cd01650">
    <property type="entry name" value="RT_nLTR_like"/>
    <property type="match status" value="1"/>
</dbReference>
<dbReference type="CDD" id="cd06222">
    <property type="entry name" value="RNase_H_like"/>
    <property type="match status" value="1"/>
</dbReference>
<dbReference type="InterPro" id="IPR025558">
    <property type="entry name" value="DUF4283"/>
</dbReference>
<dbReference type="EMBL" id="UZAU01000150">
    <property type="status" value="NOT_ANNOTATED_CDS"/>
    <property type="molecule type" value="Genomic_DNA"/>
</dbReference>
<dbReference type="InterPro" id="IPR025836">
    <property type="entry name" value="Zn_knuckle_CX2CX4HX4C"/>
</dbReference>
<feature type="domain" description="Reverse transcriptase" evidence="2">
    <location>
        <begin position="830"/>
        <end position="1112"/>
    </location>
</feature>
<keyword evidence="1" id="KW-0175">Coiled coil</keyword>
<keyword evidence="4" id="KW-1185">Reference proteome</keyword>
<dbReference type="InterPro" id="IPR000477">
    <property type="entry name" value="RT_dom"/>
</dbReference>
<evidence type="ECO:0000259" key="2">
    <source>
        <dbReference type="PROSITE" id="PS50878"/>
    </source>
</evidence>
<dbReference type="SUPFAM" id="SSF56672">
    <property type="entry name" value="DNA/RNA polymerases"/>
    <property type="match status" value="1"/>
</dbReference>
<dbReference type="Pfam" id="PF03372">
    <property type="entry name" value="Exo_endo_phos"/>
    <property type="match status" value="1"/>
</dbReference>
<dbReference type="InterPro" id="IPR012337">
    <property type="entry name" value="RNaseH-like_sf"/>
</dbReference>
<dbReference type="PANTHER" id="PTHR33116">
    <property type="entry name" value="REVERSE TRANSCRIPTASE ZINC-BINDING DOMAIN-CONTAINING PROTEIN-RELATED-RELATED"/>
    <property type="match status" value="1"/>
</dbReference>
<protein>
    <recommendedName>
        <fullName evidence="2">Reverse transcriptase domain-containing protein</fullName>
    </recommendedName>
</protein>
<reference evidence="3" key="1">
    <citation type="submission" date="2018-11" db="EMBL/GenBank/DDBJ databases">
        <authorList>
            <person name="Grassa J C."/>
        </authorList>
    </citation>
    <scope>NUCLEOTIDE SEQUENCE [LARGE SCALE GENOMIC DNA]</scope>
</reference>
<dbReference type="InterPro" id="IPR002156">
    <property type="entry name" value="RNaseH_domain"/>
</dbReference>
<dbReference type="GO" id="GO:0004523">
    <property type="term" value="F:RNA-DNA hybrid ribonuclease activity"/>
    <property type="evidence" value="ECO:0007669"/>
    <property type="project" value="InterPro"/>
</dbReference>
<dbReference type="PANTHER" id="PTHR33116:SF86">
    <property type="entry name" value="REVERSE TRANSCRIPTASE DOMAIN-CONTAINING PROTEIN"/>
    <property type="match status" value="1"/>
</dbReference>
<dbReference type="Proteomes" id="UP000596661">
    <property type="component" value="Chromosome 2"/>
</dbReference>
<evidence type="ECO:0000313" key="3">
    <source>
        <dbReference type="EnsemblPlants" id="cds.evm.model.02.993"/>
    </source>
</evidence>
<proteinExistence type="predicted"/>
<dbReference type="Gramene" id="evm.model.02.993">
    <property type="protein sequence ID" value="cds.evm.model.02.993"/>
    <property type="gene ID" value="evm.TU.02.993"/>
</dbReference>
<feature type="coiled-coil region" evidence="1">
    <location>
        <begin position="647"/>
        <end position="674"/>
    </location>
</feature>
<evidence type="ECO:0000313" key="4">
    <source>
        <dbReference type="Proteomes" id="UP000596661"/>
    </source>
</evidence>
<accession>A0A803P3J1</accession>
<reference evidence="3" key="2">
    <citation type="submission" date="2021-03" db="UniProtKB">
        <authorList>
            <consortium name="EnsemblPlants"/>
        </authorList>
    </citation>
    <scope>IDENTIFICATION</scope>
</reference>
<dbReference type="Gene3D" id="3.60.10.10">
    <property type="entry name" value="Endonuclease/exonuclease/phosphatase"/>
    <property type="match status" value="1"/>
</dbReference>
<sequence length="1716" mass="194920">MADEGSMELESERDFITITSGEDDDGGLLYDTNNKELSDFDDRWCIVGRFLTERELDFMAMQHKMASLWRPGRGMFVKELGDNVYLFQFYHQIDVERVVEGSPWTFDRVPLIFSRLQQGEDPRAVVLNKLDFWIQLHGLSTGFMSAKVVKDIGNYIGTFVEADKNNFMGIWRDYLRVRVSVRIDLPLKRRMKLEKKGGEICYANFKYEDLPTFCFICGILGHSEKFCPKLFDTPPHLLKKPYNLDLKAVPRRRQHTIGTKWLRQGLMVRGESSGDGMGSSTTARDTTSGNVNGGVNQGMHHSFPRSVGLDGGFRGTDRDINISKSLADSLGSPNDYSIRDTNMREEVNDGIDGPPRLMNVLSWNCRGLGNQRAFQFLKETVTQKQPNFVFLCETKSNKARVEFVGRGLGYEGVFFVEAQGRSGGLALLWKNKNDGRIIGFSQNHIDFMVEVEGNPTWRLTGVYGEPQRQQRMDTWNLLRSLVNNSNAPWCVIGDLNNVLSQSDKRGGQPYPSWLISGFEQTLMDCDLFDMDLIGYAYTWEKGRGTSRWIEVRLDRALVSSAWLQNFTQARLLNLEFSSSDHSPIFLEVVAPDVFIPNRQFRFENAWLKEPMCFEIVKDCWNVPNHVSLAEKISLCAEKLSTWGKNVTGNFKLRIKKCRNELNQLKNKRDTLSVQRYSEKKKELFLVLDQKEAFWKQRAKQFWLKEGDQNSKYFHRAASNRKSFNKISKLKDSSGTWKDWENGLADVVVEYFTSLFSASNLSSDMVVQSIQSRVSTRINEDLNQPILAEEVRKAVFSMHPDKSPGPDGMTPAFYQKCWDIIQIDVVNVVQVFFTTGELGSSCGDANVVLIPKKKVPESMVDLRPIALCNVLYKIITKVMANRMKPYMDQIVSESQSAFIPGRLITDNILVSFEVLHYLKRKRKGKDGYMALKLDLSKAYDRIEWNFLDSVLRKIGFSDRWISLVMKCVSSASYKVIHGGRTLGPIIPSRGIRQGDPLSPYIFILCAEGLSALIKRYEARGLIHGCKVANGAPKVSHMLFADDSYLYCKATLLEANRIRELLHQFECASGQKVNLGKSSIFYSTNTENQVREDINSLLQMPQADERSMYLGLPSTMGRNKSAVLGFLKDRVRKKLQGWDSKVLSRAGKEVLIKSVAQALPSYAMNVFLLPLEISRDIESTMARFWWKSSSKENKGIPWMSWDRMCNSKSNGGLGFRSLHDFNLALLGKQGWRFLTRTESLVSRIFKARYFPHGTYLLAPIGNNPSFVWRSIWEAQSLVRAGVRWSVGNGSSINVLNEPWLPDHQQPLVTSSHPALQQAKVCNIMSMDLSSWDEDILKDLFVERDQRLIRQIPLNINHNSDSLCWFNEPNGMYSVRSAYTLQQKLKGLGNDVAASEFWKSLWALQLPPKIKNLMWRAGSNCLPTLSQLASKHVPVSTLCPLCEEMDETIAHVLLTCRVVTKVWERVGIGTTVTAAGGIFLDWCVSVFTHLSAEKQGLAAALCWAVWGARNDVVWQGKSFNFSSIVASAKSYLDQWKHAQKTQIESLWSDLQDYDGMERWIKPQINSIKINVDAAIFEGQNRFGSALVVRDHHGMLIECRTKLHVGNIAPSIAEALSFREALSWIKDQTYNEAWVETDCLVVVQALRNSTILSSHFGCVIQDCKAMLASLNNVYFCFVKRSANRVAHEFARASLLFPDCTFSLENIPIELLPTLVTDFEG</sequence>
<dbReference type="PROSITE" id="PS50878">
    <property type="entry name" value="RT_POL"/>
    <property type="match status" value="1"/>
</dbReference>
<dbReference type="SUPFAM" id="SSF56219">
    <property type="entry name" value="DNase I-like"/>
    <property type="match status" value="1"/>
</dbReference>
<name>A0A803P3J1_CANSA</name>
<dbReference type="InterPro" id="IPR043502">
    <property type="entry name" value="DNA/RNA_pol_sf"/>
</dbReference>
<dbReference type="InterPro" id="IPR044730">
    <property type="entry name" value="RNase_H-like_dom_plant"/>
</dbReference>
<dbReference type="EnsemblPlants" id="evm.model.02.993">
    <property type="protein sequence ID" value="cds.evm.model.02.993"/>
    <property type="gene ID" value="evm.TU.02.993"/>
</dbReference>
<dbReference type="InterPro" id="IPR036691">
    <property type="entry name" value="Endo/exonu/phosph_ase_sf"/>
</dbReference>
<evidence type="ECO:0000256" key="1">
    <source>
        <dbReference type="SAM" id="Coils"/>
    </source>
</evidence>
<dbReference type="OMA" id="ARENDMG"/>
<dbReference type="Pfam" id="PF13456">
    <property type="entry name" value="RVT_3"/>
    <property type="match status" value="1"/>
</dbReference>